<dbReference type="Proteomes" id="UP000184327">
    <property type="component" value="Unassembled WGS sequence"/>
</dbReference>
<name>A0A1M4UHZ7_9BURK</name>
<evidence type="ECO:0000256" key="1">
    <source>
        <dbReference type="ARBA" id="ARBA00007867"/>
    </source>
</evidence>
<dbReference type="RefSeq" id="WP_084522720.1">
    <property type="nucleotide sequence ID" value="NZ_FQUZ01000004.1"/>
</dbReference>
<dbReference type="AlphaFoldDB" id="A0A1M4UHZ7"/>
<dbReference type="Pfam" id="PF01564">
    <property type="entry name" value="Spermine_synth"/>
    <property type="match status" value="1"/>
</dbReference>
<gene>
    <name evidence="7" type="ORF">SAMN02745117_00484</name>
</gene>
<dbReference type="GO" id="GO:0008168">
    <property type="term" value="F:methyltransferase activity"/>
    <property type="evidence" value="ECO:0007669"/>
    <property type="project" value="UniProtKB-KW"/>
</dbReference>
<evidence type="ECO:0000259" key="6">
    <source>
        <dbReference type="PROSITE" id="PS51006"/>
    </source>
</evidence>
<feature type="domain" description="PABS" evidence="6">
    <location>
        <begin position="37"/>
        <end position="283"/>
    </location>
</feature>
<dbReference type="OrthoDB" id="9761985at2"/>
<proteinExistence type="inferred from homology"/>
<sequence>MTMRHLLRMLAPGTWLLAIAMLGLSALGQTARADGVPGAATAVPSLEDQLMADDYTHVATRRGLHVDVMVMEGQTFRCMTFDRRNLFQSCMHKAQPMQLALEYTRGLLAGLRFLPEPPRRILLVGLGGGSIPKVIMAHFPHTALDVVELDAAVVQVARTWFDFQPNEQVAVHAMDARVFVRQKIRQGQHYDLILLDAFDHDYVPEHLLTVEFLQQVRQLLAPGGVVAANTFSRGRLQPHEEATWQAVFPHLLRAQRRMNDILYAAPHALHANTDDPLLDALTGPWPHYQPVPVPPSHARALTDQWSPTNILRQAD</sequence>
<dbReference type="GO" id="GO:0010487">
    <property type="term" value="F:thermospermine synthase activity"/>
    <property type="evidence" value="ECO:0007669"/>
    <property type="project" value="TreeGrafter"/>
</dbReference>
<evidence type="ECO:0000256" key="2">
    <source>
        <dbReference type="ARBA" id="ARBA00022679"/>
    </source>
</evidence>
<evidence type="ECO:0000313" key="8">
    <source>
        <dbReference type="Proteomes" id="UP000184327"/>
    </source>
</evidence>
<dbReference type="CDD" id="cd02440">
    <property type="entry name" value="AdoMet_MTases"/>
    <property type="match status" value="1"/>
</dbReference>
<organism evidence="7 8">
    <name type="scientific">Lampropedia hyalina DSM 16112</name>
    <dbReference type="NCBI Taxonomy" id="1122156"/>
    <lineage>
        <taxon>Bacteria</taxon>
        <taxon>Pseudomonadati</taxon>
        <taxon>Pseudomonadota</taxon>
        <taxon>Betaproteobacteria</taxon>
        <taxon>Burkholderiales</taxon>
        <taxon>Comamonadaceae</taxon>
        <taxon>Lampropedia</taxon>
    </lineage>
</organism>
<dbReference type="EMBL" id="FQUZ01000004">
    <property type="protein sequence ID" value="SHE56284.1"/>
    <property type="molecule type" value="Genomic_DNA"/>
</dbReference>
<reference evidence="7 8" key="1">
    <citation type="submission" date="2016-11" db="EMBL/GenBank/DDBJ databases">
        <authorList>
            <person name="Jaros S."/>
            <person name="Januszkiewicz K."/>
            <person name="Wedrychowicz H."/>
        </authorList>
    </citation>
    <scope>NUCLEOTIDE SEQUENCE [LARGE SCALE GENOMIC DNA]</scope>
    <source>
        <strain evidence="7 8">DSM 16112</strain>
    </source>
</reference>
<evidence type="ECO:0000256" key="3">
    <source>
        <dbReference type="ARBA" id="ARBA00023115"/>
    </source>
</evidence>
<dbReference type="PROSITE" id="PS51006">
    <property type="entry name" value="PABS_2"/>
    <property type="match status" value="1"/>
</dbReference>
<dbReference type="SUPFAM" id="SSF53335">
    <property type="entry name" value="S-adenosyl-L-methionine-dependent methyltransferases"/>
    <property type="match status" value="1"/>
</dbReference>
<feature type="compositionally biased region" description="Polar residues" evidence="5">
    <location>
        <begin position="303"/>
        <end position="315"/>
    </location>
</feature>
<keyword evidence="2 4" id="KW-0808">Transferase</keyword>
<dbReference type="GO" id="GO:0032259">
    <property type="term" value="P:methylation"/>
    <property type="evidence" value="ECO:0007669"/>
    <property type="project" value="UniProtKB-KW"/>
</dbReference>
<dbReference type="Gene3D" id="3.40.50.150">
    <property type="entry name" value="Vaccinia Virus protein VP39"/>
    <property type="match status" value="1"/>
</dbReference>
<evidence type="ECO:0000256" key="4">
    <source>
        <dbReference type="PROSITE-ProRule" id="PRU00354"/>
    </source>
</evidence>
<feature type="region of interest" description="Disordered" evidence="5">
    <location>
        <begin position="296"/>
        <end position="315"/>
    </location>
</feature>
<keyword evidence="3 4" id="KW-0620">Polyamine biosynthesis</keyword>
<dbReference type="InterPro" id="IPR030374">
    <property type="entry name" value="PABS"/>
</dbReference>
<dbReference type="InterPro" id="IPR029063">
    <property type="entry name" value="SAM-dependent_MTases_sf"/>
</dbReference>
<keyword evidence="8" id="KW-1185">Reference proteome</keyword>
<dbReference type="GO" id="GO:0006596">
    <property type="term" value="P:polyamine biosynthetic process"/>
    <property type="evidence" value="ECO:0007669"/>
    <property type="project" value="UniProtKB-UniRule"/>
</dbReference>
<dbReference type="PANTHER" id="PTHR43317:SF1">
    <property type="entry name" value="THERMOSPERMINE SYNTHASE ACAULIS5"/>
    <property type="match status" value="1"/>
</dbReference>
<keyword evidence="7" id="KW-0489">Methyltransferase</keyword>
<dbReference type="STRING" id="1122156.SAMN02745117_00484"/>
<dbReference type="NCBIfam" id="NF037959">
    <property type="entry name" value="MFS_SpdSyn"/>
    <property type="match status" value="1"/>
</dbReference>
<evidence type="ECO:0000313" key="7">
    <source>
        <dbReference type="EMBL" id="SHE56284.1"/>
    </source>
</evidence>
<protein>
    <submittedName>
        <fullName evidence="7">O-methyltransferase</fullName>
    </submittedName>
</protein>
<evidence type="ECO:0000256" key="5">
    <source>
        <dbReference type="SAM" id="MobiDB-lite"/>
    </source>
</evidence>
<dbReference type="PANTHER" id="PTHR43317">
    <property type="entry name" value="THERMOSPERMINE SYNTHASE ACAULIS5"/>
    <property type="match status" value="1"/>
</dbReference>
<comment type="similarity">
    <text evidence="1">Belongs to the spermidine/spermine synthase family.</text>
</comment>
<accession>A0A1M4UHZ7</accession>
<feature type="active site" description="Proton acceptor" evidence="4">
    <location>
        <position position="196"/>
    </location>
</feature>